<sequence>MAPKKHFKVHSLNKHIEDTKKGLSAEAQYNKRPIPKSTVSIKKEPGAIDKAIFGNESEDDESGSSSSESSDEDGPDFLQKLQVSKTSNTTTPKKPAKRDEIADSDDERRSTAKNVTSAKSKRPVQSGAPSSDDTSSESESESGSGAELKSVKGEQKVRANGGPLKTEAPSSSGSTSGSDEEEEEEGDESSSDDEPDKKATATKVKGSTSSDQESSDSASDDESDDESEPAASKKPEAAITSTNGASTATTSETSSSDEGTDDEDQTAAQAKPVATRKSVPDEPSDDASEDSSEEDADVSMHIADRQHDPRATVPDFIAPDFILRKSDGGTNGQDVARICNQANLQGKQVWYFTVPANVPISVVQNMEIPMNQSQSGDSVFSHDGEDYGISMDSMTPKSSIQILIPSSDGTRYQSASRPIDQVMQVKKITQLGQGSGATSSVGPTPKPPARQQPEGLKARYQPYGVTSPMGQIGVDASFHIEDDTEMADAPAPAPAIPAGSAQSKSDKKEKKRKEKGESETPRKGKRKHVSSEDDAVAATEQLMGENLSAETKTKKQKTERVGSPDLGSDAPPSSAVSKKQTLLVPPAIPGSTPSSKSKRSKSKPETPASKPRETAVPVPQVPGSSQHKVSPVPIPQPGVASTPVADRDSKKSKKKKTKTPDATAKTQQSPPPSAQPAGKNSKIKLTPVPMPKLKTTG</sequence>
<keyword evidence="2" id="KW-0804">Transcription</keyword>
<proteinExistence type="predicted"/>
<feature type="compositionally biased region" description="Basic residues" evidence="1">
    <location>
        <begin position="1"/>
        <end position="13"/>
    </location>
</feature>
<dbReference type="AlphaFoldDB" id="A0A0A1V7Y3"/>
<feature type="region of interest" description="Disordered" evidence="1">
    <location>
        <begin position="485"/>
        <end position="697"/>
    </location>
</feature>
<feature type="compositionally biased region" description="Low complexity" evidence="1">
    <location>
        <begin position="84"/>
        <end position="93"/>
    </location>
</feature>
<gene>
    <name evidence="2" type="ORF">X797_001071</name>
</gene>
<dbReference type="InterPro" id="IPR013240">
    <property type="entry name" value="DNA-dir_RNA_pol1_su_RPA34"/>
</dbReference>
<organism evidence="2 3">
    <name type="scientific">Metarhizium robertsii</name>
    <dbReference type="NCBI Taxonomy" id="568076"/>
    <lineage>
        <taxon>Eukaryota</taxon>
        <taxon>Fungi</taxon>
        <taxon>Dikarya</taxon>
        <taxon>Ascomycota</taxon>
        <taxon>Pezizomycotina</taxon>
        <taxon>Sordariomycetes</taxon>
        <taxon>Hypocreomycetidae</taxon>
        <taxon>Hypocreales</taxon>
        <taxon>Clavicipitaceae</taxon>
        <taxon>Metarhizium</taxon>
    </lineage>
</organism>
<dbReference type="Proteomes" id="UP000030151">
    <property type="component" value="Unassembled WGS sequence"/>
</dbReference>
<feature type="compositionally biased region" description="Acidic residues" evidence="1">
    <location>
        <begin position="282"/>
        <end position="297"/>
    </location>
</feature>
<feature type="compositionally biased region" description="Basic and acidic residues" evidence="1">
    <location>
        <begin position="97"/>
        <end position="110"/>
    </location>
</feature>
<feature type="compositionally biased region" description="Low complexity" evidence="1">
    <location>
        <begin position="207"/>
        <end position="217"/>
    </location>
</feature>
<reference evidence="2 3" key="1">
    <citation type="submission" date="2014-02" db="EMBL/GenBank/DDBJ databases">
        <title>The genome sequence of the entomopathogenic fungus Metarhizium robertsii ARSEF 2575.</title>
        <authorList>
            <person name="Giuliano Garisto Donzelli B."/>
            <person name="Roe B.A."/>
            <person name="Macmil S.L."/>
            <person name="Krasnoff S.B."/>
            <person name="Gibson D.M."/>
        </authorList>
    </citation>
    <scope>NUCLEOTIDE SEQUENCE [LARGE SCALE GENOMIC DNA]</scope>
    <source>
        <strain evidence="2 3">ARSEF 2575</strain>
    </source>
</reference>
<evidence type="ECO:0000313" key="2">
    <source>
        <dbReference type="EMBL" id="EXV06352.1"/>
    </source>
</evidence>
<dbReference type="EMBL" id="JELW01000001">
    <property type="protein sequence ID" value="EXV06352.1"/>
    <property type="molecule type" value="Genomic_DNA"/>
</dbReference>
<feature type="compositionally biased region" description="Basic and acidic residues" evidence="1">
    <location>
        <begin position="504"/>
        <end position="522"/>
    </location>
</feature>
<evidence type="ECO:0000256" key="1">
    <source>
        <dbReference type="SAM" id="MobiDB-lite"/>
    </source>
</evidence>
<protein>
    <submittedName>
        <fullName evidence="2">DNA-directed RNA polymerase I subunit Rpa34.5</fullName>
    </submittedName>
</protein>
<dbReference type="HOGENOM" id="CLU_398527_0_0_1"/>
<keyword evidence="2" id="KW-0240">DNA-directed RNA polymerase</keyword>
<evidence type="ECO:0000313" key="3">
    <source>
        <dbReference type="Proteomes" id="UP000030151"/>
    </source>
</evidence>
<dbReference type="Gene3D" id="6.20.250.70">
    <property type="match status" value="1"/>
</dbReference>
<dbReference type="PANTHER" id="PTHR28155:SF1">
    <property type="entry name" value="DNA-DIRECTED RNA POLYMERASE I SUBUNIT RPA34.5-DOMAIN-CONTAINING PROTEIN"/>
    <property type="match status" value="1"/>
</dbReference>
<dbReference type="OrthoDB" id="76224at2759"/>
<name>A0A0A1V7Y3_9HYPO</name>
<feature type="region of interest" description="Disordered" evidence="1">
    <location>
        <begin position="430"/>
        <end position="454"/>
    </location>
</feature>
<feature type="compositionally biased region" description="Basic and acidic residues" evidence="1">
    <location>
        <begin position="14"/>
        <end position="23"/>
    </location>
</feature>
<feature type="compositionally biased region" description="Basic and acidic residues" evidence="1">
    <location>
        <begin position="551"/>
        <end position="562"/>
    </location>
</feature>
<dbReference type="InterPro" id="IPR053263">
    <property type="entry name" value="Euk_RPA34_RNAP_subunit"/>
</dbReference>
<dbReference type="Pfam" id="PF08208">
    <property type="entry name" value="RNA_polI_A34"/>
    <property type="match status" value="1"/>
</dbReference>
<feature type="compositionally biased region" description="Low complexity" evidence="1">
    <location>
        <begin position="240"/>
        <end position="257"/>
    </location>
</feature>
<feature type="compositionally biased region" description="Acidic residues" evidence="1">
    <location>
        <begin position="218"/>
        <end position="228"/>
    </location>
</feature>
<accession>A0A0A1V7Y3</accession>
<feature type="region of interest" description="Disordered" evidence="1">
    <location>
        <begin position="1"/>
        <end position="313"/>
    </location>
</feature>
<dbReference type="GO" id="GO:0000428">
    <property type="term" value="C:DNA-directed RNA polymerase complex"/>
    <property type="evidence" value="ECO:0007669"/>
    <property type="project" value="UniProtKB-KW"/>
</dbReference>
<feature type="compositionally biased region" description="Acidic residues" evidence="1">
    <location>
        <begin position="178"/>
        <end position="194"/>
    </location>
</feature>
<dbReference type="GO" id="GO:0006360">
    <property type="term" value="P:transcription by RNA polymerase I"/>
    <property type="evidence" value="ECO:0007669"/>
    <property type="project" value="InterPro"/>
</dbReference>
<comment type="caution">
    <text evidence="2">The sequence shown here is derived from an EMBL/GenBank/DDBJ whole genome shotgun (WGS) entry which is preliminary data.</text>
</comment>
<dbReference type="PANTHER" id="PTHR28155">
    <property type="entry name" value="ACR243WP"/>
    <property type="match status" value="1"/>
</dbReference>
<feature type="compositionally biased region" description="Polar residues" evidence="1">
    <location>
        <begin position="430"/>
        <end position="442"/>
    </location>
</feature>
<dbReference type="eggNOG" id="ENOG502SSMF">
    <property type="taxonomic scope" value="Eukaryota"/>
</dbReference>